<feature type="region of interest" description="Disordered" evidence="1">
    <location>
        <begin position="255"/>
        <end position="279"/>
    </location>
</feature>
<dbReference type="Proteomes" id="UP000694240">
    <property type="component" value="Chromosome 12"/>
</dbReference>
<proteinExistence type="predicted"/>
<keyword evidence="2" id="KW-0812">Transmembrane</keyword>
<feature type="compositionally biased region" description="Polar residues" evidence="1">
    <location>
        <begin position="214"/>
        <end position="223"/>
    </location>
</feature>
<evidence type="ECO:0000313" key="3">
    <source>
        <dbReference type="EMBL" id="KAG7544163.1"/>
    </source>
</evidence>
<protein>
    <submittedName>
        <fullName evidence="3">Ndr family</fullName>
    </submittedName>
</protein>
<evidence type="ECO:0000313" key="4">
    <source>
        <dbReference type="Proteomes" id="UP000694240"/>
    </source>
</evidence>
<feature type="transmembrane region" description="Helical" evidence="2">
    <location>
        <begin position="96"/>
        <end position="119"/>
    </location>
</feature>
<name>A0A8T1YE59_9BRAS</name>
<dbReference type="AlphaFoldDB" id="A0A8T1YE59"/>
<evidence type="ECO:0000256" key="1">
    <source>
        <dbReference type="SAM" id="MobiDB-lite"/>
    </source>
</evidence>
<dbReference type="Pfam" id="PF03096">
    <property type="entry name" value="Ndr"/>
    <property type="match status" value="1"/>
</dbReference>
<dbReference type="InterPro" id="IPR004142">
    <property type="entry name" value="NDRG"/>
</dbReference>
<comment type="caution">
    <text evidence="3">The sequence shown here is derived from an EMBL/GenBank/DDBJ whole genome shotgun (WGS) entry which is preliminary data.</text>
</comment>
<keyword evidence="2" id="KW-1133">Transmembrane helix</keyword>
<feature type="region of interest" description="Disordered" evidence="1">
    <location>
        <begin position="206"/>
        <end position="225"/>
    </location>
</feature>
<dbReference type="EMBL" id="JAEFBK010000012">
    <property type="protein sequence ID" value="KAG7544163.1"/>
    <property type="molecule type" value="Genomic_DNA"/>
</dbReference>
<feature type="region of interest" description="Disordered" evidence="1">
    <location>
        <begin position="134"/>
        <end position="154"/>
    </location>
</feature>
<sequence>MQTTPIWTRIETEIGTENETATGREIEGEIETAIGIKTESESERETFACRDYSHDFSVFLYLHEEFLQLGAAPICPNDSAPCAKNLADQILEVLNFFGLGVVMCMGVTAGVYVLTLFALQKELDEYEKEMSLGEELQKSSQCNDTKSHRSEGSGEDYDYNKWNDVIVEEYRIGNVEEDVILTQQTVQHPGEFSRLLAECTYTSHRVPGGDNSVDRTPTVTPRQEVSRDDVIDRGIEASPSGTLNDNRLVTAPGGYNISHSGDRTPTVTPRRTCQHGLYQ</sequence>
<reference evidence="3 4" key="1">
    <citation type="submission" date="2020-12" db="EMBL/GenBank/DDBJ databases">
        <title>Concerted genomic and epigenomic changes stabilize Arabidopsis allopolyploids.</title>
        <authorList>
            <person name="Chen Z."/>
        </authorList>
    </citation>
    <scope>NUCLEOTIDE SEQUENCE [LARGE SCALE GENOMIC DNA]</scope>
    <source>
        <strain evidence="3">Allo738</strain>
        <tissue evidence="3">Leaf</tissue>
    </source>
</reference>
<keyword evidence="2" id="KW-0472">Membrane</keyword>
<organism evidence="3 4">
    <name type="scientific">Arabidopsis thaliana x Arabidopsis arenosa</name>
    <dbReference type="NCBI Taxonomy" id="1240361"/>
    <lineage>
        <taxon>Eukaryota</taxon>
        <taxon>Viridiplantae</taxon>
        <taxon>Streptophyta</taxon>
        <taxon>Embryophyta</taxon>
        <taxon>Tracheophyta</taxon>
        <taxon>Spermatophyta</taxon>
        <taxon>Magnoliopsida</taxon>
        <taxon>eudicotyledons</taxon>
        <taxon>Gunneridae</taxon>
        <taxon>Pentapetalae</taxon>
        <taxon>rosids</taxon>
        <taxon>malvids</taxon>
        <taxon>Brassicales</taxon>
        <taxon>Brassicaceae</taxon>
        <taxon>Camelineae</taxon>
        <taxon>Arabidopsis</taxon>
    </lineage>
</organism>
<keyword evidence="4" id="KW-1185">Reference proteome</keyword>
<dbReference type="PANTHER" id="PTHR11034">
    <property type="entry name" value="N-MYC DOWNSTREAM REGULATED"/>
    <property type="match status" value="1"/>
</dbReference>
<gene>
    <name evidence="3" type="ORF">ISN45_Aa07g040260</name>
</gene>
<evidence type="ECO:0000256" key="2">
    <source>
        <dbReference type="SAM" id="Phobius"/>
    </source>
</evidence>
<feature type="compositionally biased region" description="Polar residues" evidence="1">
    <location>
        <begin position="257"/>
        <end position="271"/>
    </location>
</feature>
<accession>A0A8T1YE59</accession>